<proteinExistence type="predicted"/>
<dbReference type="InterPro" id="IPR009057">
    <property type="entry name" value="Homeodomain-like_sf"/>
</dbReference>
<keyword evidence="1 2" id="KW-0238">DNA-binding</keyword>
<organism evidence="4 5">
    <name type="scientific">Marinomonas polaris DSM 16579</name>
    <dbReference type="NCBI Taxonomy" id="1122206"/>
    <lineage>
        <taxon>Bacteria</taxon>
        <taxon>Pseudomonadati</taxon>
        <taxon>Pseudomonadota</taxon>
        <taxon>Gammaproteobacteria</taxon>
        <taxon>Oceanospirillales</taxon>
        <taxon>Oceanospirillaceae</taxon>
        <taxon>Marinomonas</taxon>
    </lineage>
</organism>
<accession>A0A1M5F1W0</accession>
<dbReference type="InterPro" id="IPR050624">
    <property type="entry name" value="HTH-type_Tx_Regulator"/>
</dbReference>
<dbReference type="Gene3D" id="1.10.357.10">
    <property type="entry name" value="Tetracycline Repressor, domain 2"/>
    <property type="match status" value="1"/>
</dbReference>
<feature type="DNA-binding region" description="H-T-H motif" evidence="2">
    <location>
        <begin position="32"/>
        <end position="51"/>
    </location>
</feature>
<dbReference type="Proteomes" id="UP000184517">
    <property type="component" value="Unassembled WGS sequence"/>
</dbReference>
<dbReference type="PRINTS" id="PR00455">
    <property type="entry name" value="HTHTETR"/>
</dbReference>
<dbReference type="PANTHER" id="PTHR43479">
    <property type="entry name" value="ACREF/ENVCD OPERON REPRESSOR-RELATED"/>
    <property type="match status" value="1"/>
</dbReference>
<dbReference type="SUPFAM" id="SSF46689">
    <property type="entry name" value="Homeodomain-like"/>
    <property type="match status" value="1"/>
</dbReference>
<evidence type="ECO:0000313" key="5">
    <source>
        <dbReference type="Proteomes" id="UP000184517"/>
    </source>
</evidence>
<dbReference type="EMBL" id="FQVF01000012">
    <property type="protein sequence ID" value="SHF85479.1"/>
    <property type="molecule type" value="Genomic_DNA"/>
</dbReference>
<keyword evidence="5" id="KW-1185">Reference proteome</keyword>
<evidence type="ECO:0000259" key="3">
    <source>
        <dbReference type="PROSITE" id="PS50977"/>
    </source>
</evidence>
<name>A0A1M5F1W0_9GAMM</name>
<evidence type="ECO:0000256" key="2">
    <source>
        <dbReference type="PROSITE-ProRule" id="PRU00335"/>
    </source>
</evidence>
<feature type="domain" description="HTH tetR-type" evidence="3">
    <location>
        <begin position="9"/>
        <end position="69"/>
    </location>
</feature>
<gene>
    <name evidence="4" type="ORF">SAMN02745753_02762</name>
</gene>
<dbReference type="OrthoDB" id="70491at2"/>
<dbReference type="InterPro" id="IPR001647">
    <property type="entry name" value="HTH_TetR"/>
</dbReference>
<protein>
    <submittedName>
        <fullName evidence="4">Transcriptional regulator, TetR family</fullName>
    </submittedName>
</protein>
<dbReference type="PANTHER" id="PTHR43479:SF11">
    <property type="entry name" value="ACREF_ENVCD OPERON REPRESSOR-RELATED"/>
    <property type="match status" value="1"/>
</dbReference>
<dbReference type="PROSITE" id="PS50977">
    <property type="entry name" value="HTH_TETR_2"/>
    <property type="match status" value="1"/>
</dbReference>
<dbReference type="STRING" id="1122206.SAMN02745753_02762"/>
<reference evidence="5" key="1">
    <citation type="submission" date="2016-11" db="EMBL/GenBank/DDBJ databases">
        <authorList>
            <person name="Varghese N."/>
            <person name="Submissions S."/>
        </authorList>
    </citation>
    <scope>NUCLEOTIDE SEQUENCE [LARGE SCALE GENOMIC DNA]</scope>
    <source>
        <strain evidence="5">DSM 16579</strain>
    </source>
</reference>
<evidence type="ECO:0000313" key="4">
    <source>
        <dbReference type="EMBL" id="SHF85479.1"/>
    </source>
</evidence>
<dbReference type="AlphaFoldDB" id="A0A1M5F1W0"/>
<dbReference type="Pfam" id="PF00440">
    <property type="entry name" value="TetR_N"/>
    <property type="match status" value="1"/>
</dbReference>
<evidence type="ECO:0000256" key="1">
    <source>
        <dbReference type="ARBA" id="ARBA00023125"/>
    </source>
</evidence>
<dbReference type="GO" id="GO:0003677">
    <property type="term" value="F:DNA binding"/>
    <property type="evidence" value="ECO:0007669"/>
    <property type="project" value="UniProtKB-UniRule"/>
</dbReference>
<sequence length="184" mass="20062">MKQKRMTASRRFEQLLECALEVLKEDGADGLTLGRVAQKAGVTKPIVYGHFESRAGLLSVLYQNYCQRHLQATQDALADVKDSNTAANALAHCYIECVLSSDSLSLAVDAALDGSAETEKVKQDCDDEIMTFWEESLQKFEGKTASKIAFIAFSGAAKSLSKAVSDGFINQKEAEVFLANLLTK</sequence>